<dbReference type="Pfam" id="PF26301">
    <property type="entry name" value="spore_CmpA"/>
    <property type="match status" value="1"/>
</dbReference>
<evidence type="ECO:0000313" key="1">
    <source>
        <dbReference type="EMBL" id="SEN39401.1"/>
    </source>
</evidence>
<gene>
    <name evidence="1" type="ORF">SAMN05444955_11094</name>
</gene>
<dbReference type="RefSeq" id="WP_089969656.1">
    <property type="nucleotide sequence ID" value="NZ_FOCQ01000010.1"/>
</dbReference>
<dbReference type="OrthoDB" id="2691694at2"/>
<dbReference type="AlphaFoldDB" id="A0A1H8G5L1"/>
<accession>A0A1H8G5L1</accession>
<dbReference type="STRING" id="1173111.SAMN05444955_11094"/>
<name>A0A1H8G5L1_9BACL</name>
<sequence length="38" mass="4822">MPKWLVKQLMRAFHVKDRRQIKFLNECWFNFRQKNVQG</sequence>
<proteinExistence type="predicted"/>
<dbReference type="EMBL" id="FOCQ01000010">
    <property type="protein sequence ID" value="SEN39401.1"/>
    <property type="molecule type" value="Genomic_DNA"/>
</dbReference>
<organism evidence="1 2">
    <name type="scientific">Lihuaxuella thermophila</name>
    <dbReference type="NCBI Taxonomy" id="1173111"/>
    <lineage>
        <taxon>Bacteria</taxon>
        <taxon>Bacillati</taxon>
        <taxon>Bacillota</taxon>
        <taxon>Bacilli</taxon>
        <taxon>Bacillales</taxon>
        <taxon>Thermoactinomycetaceae</taxon>
        <taxon>Lihuaxuella</taxon>
    </lineage>
</organism>
<dbReference type="InterPro" id="IPR047764">
    <property type="entry name" value="CmpA"/>
</dbReference>
<dbReference type="NCBIfam" id="NF033225">
    <property type="entry name" value="spore_CmpA"/>
    <property type="match status" value="1"/>
</dbReference>
<evidence type="ECO:0008006" key="3">
    <source>
        <dbReference type="Google" id="ProtNLM"/>
    </source>
</evidence>
<reference evidence="1 2" key="1">
    <citation type="submission" date="2016-10" db="EMBL/GenBank/DDBJ databases">
        <authorList>
            <person name="de Groot N.N."/>
        </authorList>
    </citation>
    <scope>NUCLEOTIDE SEQUENCE [LARGE SCALE GENOMIC DNA]</scope>
    <source>
        <strain evidence="1 2">DSM 46701</strain>
    </source>
</reference>
<evidence type="ECO:0000313" key="2">
    <source>
        <dbReference type="Proteomes" id="UP000199695"/>
    </source>
</evidence>
<keyword evidence="2" id="KW-1185">Reference proteome</keyword>
<dbReference type="Proteomes" id="UP000199695">
    <property type="component" value="Unassembled WGS sequence"/>
</dbReference>
<protein>
    <recommendedName>
        <fullName evidence="3">Cortex morphogenetic protein CmpA</fullName>
    </recommendedName>
</protein>